<dbReference type="GO" id="GO:0000287">
    <property type="term" value="F:magnesium ion binding"/>
    <property type="evidence" value="ECO:0007669"/>
    <property type="project" value="TreeGrafter"/>
</dbReference>
<feature type="transmembrane region" description="Helical" evidence="9">
    <location>
        <begin position="599"/>
        <end position="620"/>
    </location>
</feature>
<dbReference type="EMBL" id="SGPK01000304">
    <property type="protein sequence ID" value="THH04885.1"/>
    <property type="molecule type" value="Genomic_DNA"/>
</dbReference>
<dbReference type="OrthoDB" id="165352at2759"/>
<feature type="compositionally biased region" description="Low complexity" evidence="8">
    <location>
        <begin position="51"/>
        <end position="64"/>
    </location>
</feature>
<evidence type="ECO:0000256" key="4">
    <source>
        <dbReference type="ARBA" id="ARBA00022475"/>
    </source>
</evidence>
<evidence type="ECO:0000256" key="2">
    <source>
        <dbReference type="ARBA" id="ARBA00009765"/>
    </source>
</evidence>
<keyword evidence="5 9" id="KW-0812">Transmembrane</keyword>
<keyword evidence="3" id="KW-0813">Transport</keyword>
<name>A0A4S4L113_9AGAM</name>
<keyword evidence="7 9" id="KW-0472">Membrane</keyword>
<dbReference type="Gene3D" id="3.30.460.20">
    <property type="entry name" value="CorA soluble domain-like"/>
    <property type="match status" value="1"/>
</dbReference>
<dbReference type="Pfam" id="PF01544">
    <property type="entry name" value="CorA"/>
    <property type="match status" value="1"/>
</dbReference>
<comment type="similarity">
    <text evidence="2">Belongs to the CorA metal ion transporter (MIT) (TC 1.A.35) family.</text>
</comment>
<dbReference type="PANTHER" id="PTHR46494:SF1">
    <property type="entry name" value="CORA FAMILY METAL ION TRANSPORTER (EUROFUNG)"/>
    <property type="match status" value="1"/>
</dbReference>
<dbReference type="PANTHER" id="PTHR46494">
    <property type="entry name" value="CORA FAMILY METAL ION TRANSPORTER (EUROFUNG)"/>
    <property type="match status" value="1"/>
</dbReference>
<reference evidence="10 11" key="1">
    <citation type="submission" date="2019-02" db="EMBL/GenBank/DDBJ databases">
        <title>Genome sequencing of the rare red list fungi Phellinidium pouzarii.</title>
        <authorList>
            <person name="Buettner E."/>
            <person name="Kellner H."/>
        </authorList>
    </citation>
    <scope>NUCLEOTIDE SEQUENCE [LARGE SCALE GENOMIC DNA]</scope>
    <source>
        <strain evidence="10 11">DSM 108285</strain>
    </source>
</reference>
<evidence type="ECO:0000256" key="5">
    <source>
        <dbReference type="ARBA" id="ARBA00022692"/>
    </source>
</evidence>
<dbReference type="Proteomes" id="UP000308199">
    <property type="component" value="Unassembled WGS sequence"/>
</dbReference>
<organism evidence="10 11">
    <name type="scientific">Phellinidium pouzarii</name>
    <dbReference type="NCBI Taxonomy" id="167371"/>
    <lineage>
        <taxon>Eukaryota</taxon>
        <taxon>Fungi</taxon>
        <taxon>Dikarya</taxon>
        <taxon>Basidiomycota</taxon>
        <taxon>Agaricomycotina</taxon>
        <taxon>Agaricomycetes</taxon>
        <taxon>Hymenochaetales</taxon>
        <taxon>Hymenochaetaceae</taxon>
        <taxon>Phellinidium</taxon>
    </lineage>
</organism>
<comment type="subcellular location">
    <subcellularLocation>
        <location evidence="1">Cell membrane</location>
        <topology evidence="1">Multi-pass membrane protein</topology>
    </subcellularLocation>
</comment>
<dbReference type="AlphaFoldDB" id="A0A4S4L113"/>
<sequence length="648" mass="73023">MVRENSFSDSDGRSLTPDLDEEMEHNFIGPPEPIAASPVEDNTTGGQFDLPPAKLPTKSTSTSPSFVFQERTEKPGQAMSASSIELTAIKPARSGSSDTVPKRPGLAVERFRNSVRKIIHMNRGSSALSLGGIGAEPGIDPRRSSAYLNYGHLRQKCTVEIVDYSSVRASFGRMENKGFIEFMDDPKASKREPWVKVRWINVGGVSWDVISSLALRHDMHPLALEDVLHQRTKQARSKADYYMQHLFIRVLRHTLVPNNDDESPLETIVPSITHLPRSSSPDSADGGMSDDEGVKNCGSGEPDEEQTLSGSKFLTKRKTGSLGKTMSYAMADLENGEEDRQRGRMPTSMSMHLRRKREAEAKTIEKLKRGDRVNVKTMPFFIFLFRDGTVISINQSPDISFVAPISARLRQRDTGLRATADPSLLVQIVDEALEVVDEFQTKIFKLEREVLIKPKMKTVRFLHIMSGDLTLHKRTLEPIKTLVYGLRRYDVDRCAALVTSSGGDAANTKIQGFMSHKSKIYLADVHDHIDYIISSIDMFSGVSENLINFTFNMASYEMNEVMRRLTMATIIFLPLTLLTGYFGMNFQPFWAVNNNSDALFWKIAVPVMVVVAPLFLWPDFERMYYYCMKRWSAYKSKKALKRSAKKKQ</sequence>
<evidence type="ECO:0000256" key="3">
    <source>
        <dbReference type="ARBA" id="ARBA00022448"/>
    </source>
</evidence>
<dbReference type="GO" id="GO:0015095">
    <property type="term" value="F:magnesium ion transmembrane transporter activity"/>
    <property type="evidence" value="ECO:0007669"/>
    <property type="project" value="TreeGrafter"/>
</dbReference>
<evidence type="ECO:0000256" key="8">
    <source>
        <dbReference type="SAM" id="MobiDB-lite"/>
    </source>
</evidence>
<protein>
    <recommendedName>
        <fullName evidence="12">Magnesium transporter</fullName>
    </recommendedName>
</protein>
<feature type="region of interest" description="Disordered" evidence="8">
    <location>
        <begin position="271"/>
        <end position="316"/>
    </location>
</feature>
<dbReference type="InterPro" id="IPR045861">
    <property type="entry name" value="CorA_cytoplasmic_dom"/>
</dbReference>
<feature type="region of interest" description="Disordered" evidence="8">
    <location>
        <begin position="335"/>
        <end position="356"/>
    </location>
</feature>
<dbReference type="GO" id="GO:0005886">
    <property type="term" value="C:plasma membrane"/>
    <property type="evidence" value="ECO:0007669"/>
    <property type="project" value="UniProtKB-SubCell"/>
</dbReference>
<feature type="transmembrane region" description="Helical" evidence="9">
    <location>
        <begin position="565"/>
        <end position="584"/>
    </location>
</feature>
<feature type="region of interest" description="Disordered" evidence="8">
    <location>
        <begin position="1"/>
        <end position="64"/>
    </location>
</feature>
<dbReference type="SUPFAM" id="SSF144083">
    <property type="entry name" value="Magnesium transport protein CorA, transmembrane region"/>
    <property type="match status" value="1"/>
</dbReference>
<evidence type="ECO:0000256" key="1">
    <source>
        <dbReference type="ARBA" id="ARBA00004651"/>
    </source>
</evidence>
<evidence type="ECO:0000313" key="11">
    <source>
        <dbReference type="Proteomes" id="UP000308199"/>
    </source>
</evidence>
<dbReference type="InterPro" id="IPR002523">
    <property type="entry name" value="MgTranspt_CorA/ZnTranspt_ZntB"/>
</dbReference>
<evidence type="ECO:0000256" key="7">
    <source>
        <dbReference type="ARBA" id="ARBA00023136"/>
    </source>
</evidence>
<keyword evidence="6 9" id="KW-1133">Transmembrane helix</keyword>
<evidence type="ECO:0000313" key="10">
    <source>
        <dbReference type="EMBL" id="THH04885.1"/>
    </source>
</evidence>
<evidence type="ECO:0000256" key="6">
    <source>
        <dbReference type="ARBA" id="ARBA00022989"/>
    </source>
</evidence>
<keyword evidence="11" id="KW-1185">Reference proteome</keyword>
<dbReference type="GO" id="GO:0050897">
    <property type="term" value="F:cobalt ion binding"/>
    <property type="evidence" value="ECO:0007669"/>
    <property type="project" value="TreeGrafter"/>
</dbReference>
<evidence type="ECO:0008006" key="12">
    <source>
        <dbReference type="Google" id="ProtNLM"/>
    </source>
</evidence>
<dbReference type="Gene3D" id="1.20.58.340">
    <property type="entry name" value="Magnesium transport protein CorA, transmembrane region"/>
    <property type="match status" value="2"/>
</dbReference>
<accession>A0A4S4L113</accession>
<gene>
    <name evidence="10" type="ORF">EW145_g5200</name>
</gene>
<comment type="caution">
    <text evidence="10">The sequence shown here is derived from an EMBL/GenBank/DDBJ whole genome shotgun (WGS) entry which is preliminary data.</text>
</comment>
<keyword evidence="4" id="KW-1003">Cell membrane</keyword>
<evidence type="ECO:0000256" key="9">
    <source>
        <dbReference type="SAM" id="Phobius"/>
    </source>
</evidence>
<proteinExistence type="inferred from homology"/>
<dbReference type="InterPro" id="IPR045863">
    <property type="entry name" value="CorA_TM1_TM2"/>
</dbReference>
<dbReference type="SUPFAM" id="SSF143865">
    <property type="entry name" value="CorA soluble domain-like"/>
    <property type="match status" value="1"/>
</dbReference>
<dbReference type="GO" id="GO:0015087">
    <property type="term" value="F:cobalt ion transmembrane transporter activity"/>
    <property type="evidence" value="ECO:0007669"/>
    <property type="project" value="TreeGrafter"/>
</dbReference>